<accession>A0ABD1EKT1</accession>
<evidence type="ECO:0000313" key="1">
    <source>
        <dbReference type="EMBL" id="KAL1497096.1"/>
    </source>
</evidence>
<organism evidence="1 2">
    <name type="scientific">Hypothenemus hampei</name>
    <name type="common">Coffee berry borer</name>
    <dbReference type="NCBI Taxonomy" id="57062"/>
    <lineage>
        <taxon>Eukaryota</taxon>
        <taxon>Metazoa</taxon>
        <taxon>Ecdysozoa</taxon>
        <taxon>Arthropoda</taxon>
        <taxon>Hexapoda</taxon>
        <taxon>Insecta</taxon>
        <taxon>Pterygota</taxon>
        <taxon>Neoptera</taxon>
        <taxon>Endopterygota</taxon>
        <taxon>Coleoptera</taxon>
        <taxon>Polyphaga</taxon>
        <taxon>Cucujiformia</taxon>
        <taxon>Curculionidae</taxon>
        <taxon>Scolytinae</taxon>
        <taxon>Hypothenemus</taxon>
    </lineage>
</organism>
<dbReference type="AlphaFoldDB" id="A0ABD1EKT1"/>
<dbReference type="EMBL" id="JBDJPC010000006">
    <property type="protein sequence ID" value="KAL1497096.1"/>
    <property type="molecule type" value="Genomic_DNA"/>
</dbReference>
<name>A0ABD1EKT1_HYPHA</name>
<comment type="caution">
    <text evidence="1">The sequence shown here is derived from an EMBL/GenBank/DDBJ whole genome shotgun (WGS) entry which is preliminary data.</text>
</comment>
<protein>
    <submittedName>
        <fullName evidence="1">Uncharacterized protein</fullName>
    </submittedName>
</protein>
<reference evidence="1 2" key="1">
    <citation type="submission" date="2024-05" db="EMBL/GenBank/DDBJ databases">
        <title>Genetic variation in Jamaican populations of the coffee berry borer (Hypothenemus hampei).</title>
        <authorList>
            <person name="Errbii M."/>
            <person name="Myrie A."/>
        </authorList>
    </citation>
    <scope>NUCLEOTIDE SEQUENCE [LARGE SCALE GENOMIC DNA]</scope>
    <source>
        <strain evidence="1">JA-Hopewell-2020-01-JO</strain>
        <tissue evidence="1">Whole body</tissue>
    </source>
</reference>
<proteinExistence type="predicted"/>
<gene>
    <name evidence="1" type="ORF">ABEB36_008109</name>
</gene>
<evidence type="ECO:0000313" key="2">
    <source>
        <dbReference type="Proteomes" id="UP001566132"/>
    </source>
</evidence>
<sequence length="163" mass="18953">MKYSTPDHSCIQEIDNVHSSIEKVLSKAEYYSPVSLLPLLRKVSTQKPYKILSMAPADFFDLKSCSSFYNYKVIPFVKVNALEFSSKNIFNLKYKLSHSLESEWITAEIRNHVAIRIPYSQKMRTPKYKDKSGGLTNEKIKAIKSMIKWMPKLDQDYFNTIIN</sequence>
<keyword evidence="2" id="KW-1185">Reference proteome</keyword>
<dbReference type="Proteomes" id="UP001566132">
    <property type="component" value="Unassembled WGS sequence"/>
</dbReference>